<sequence>MCGNTTDDPVGVFAQIGEIGKDEIDAQHVEIREHQATVKKKDFPIDFYTRTVTADFTEPAEEGDRYRRSLGIAHGRRLRRRVALFRLRLGFGLRSVSAHAYNRRCTSSARSSRSSGPKPMGGRQGPAGCPIARNIAFVGTGFGLRSPVSNS</sequence>
<reference evidence="3" key="1">
    <citation type="submission" date="2020-05" db="EMBL/GenBank/DDBJ databases">
        <authorList>
            <person name="Chiriac C."/>
            <person name="Salcher M."/>
            <person name="Ghai R."/>
            <person name="Kavagutti S V."/>
        </authorList>
    </citation>
    <scope>NUCLEOTIDE SEQUENCE</scope>
</reference>
<feature type="compositionally biased region" description="Low complexity" evidence="1">
    <location>
        <begin position="104"/>
        <end position="115"/>
    </location>
</feature>
<evidence type="ECO:0000256" key="1">
    <source>
        <dbReference type="SAM" id="MobiDB-lite"/>
    </source>
</evidence>
<dbReference type="EMBL" id="CAEUNJ010000116">
    <property type="protein sequence ID" value="CAB4372830.1"/>
    <property type="molecule type" value="Genomic_DNA"/>
</dbReference>
<feature type="region of interest" description="Disordered" evidence="1">
    <location>
        <begin position="104"/>
        <end position="127"/>
    </location>
</feature>
<accession>A0A6J7LIT2</accession>
<organism evidence="3">
    <name type="scientific">freshwater metagenome</name>
    <dbReference type="NCBI Taxonomy" id="449393"/>
    <lineage>
        <taxon>unclassified sequences</taxon>
        <taxon>metagenomes</taxon>
        <taxon>ecological metagenomes</taxon>
    </lineage>
</organism>
<evidence type="ECO:0000313" key="3">
    <source>
        <dbReference type="EMBL" id="CAB4965624.1"/>
    </source>
</evidence>
<gene>
    <name evidence="3" type="ORF">UFOPK3785_01919</name>
    <name evidence="2" type="ORF">UFOPK4201_01878</name>
</gene>
<dbReference type="EMBL" id="CAFBNJ010000154">
    <property type="protein sequence ID" value="CAB4965624.1"/>
    <property type="molecule type" value="Genomic_DNA"/>
</dbReference>
<evidence type="ECO:0000313" key="2">
    <source>
        <dbReference type="EMBL" id="CAB4372830.1"/>
    </source>
</evidence>
<protein>
    <submittedName>
        <fullName evidence="3">Unannotated protein</fullName>
    </submittedName>
</protein>
<dbReference type="AlphaFoldDB" id="A0A6J7LIT2"/>
<name>A0A6J7LIT2_9ZZZZ</name>
<proteinExistence type="predicted"/>